<keyword evidence="2 10" id="KW-0132">Cell division</keyword>
<dbReference type="Gene3D" id="3.40.50.2000">
    <property type="entry name" value="Glycogen Phosphorylase B"/>
    <property type="match status" value="2"/>
</dbReference>
<keyword evidence="6 10" id="KW-0573">Peptidoglycan synthesis</keyword>
<dbReference type="PANTHER" id="PTHR21015:SF22">
    <property type="entry name" value="GLYCOSYLTRANSFERASE"/>
    <property type="match status" value="1"/>
</dbReference>
<dbReference type="UniPathway" id="UPA00219"/>
<name>A0A8J3G0M2_9BURK</name>
<feature type="binding site" evidence="10">
    <location>
        <position position="161"/>
    </location>
    <ligand>
        <name>UDP-N-acetyl-alpha-D-glucosamine</name>
        <dbReference type="ChEBI" id="CHEBI:57705"/>
    </ligand>
</feature>
<keyword evidence="4 10" id="KW-0808">Transferase</keyword>
<dbReference type="EMBL" id="BMZG01000005">
    <property type="protein sequence ID" value="GHA72505.1"/>
    <property type="molecule type" value="Genomic_DNA"/>
</dbReference>
<dbReference type="HAMAP" id="MF_00033">
    <property type="entry name" value="MurG"/>
    <property type="match status" value="1"/>
</dbReference>
<evidence type="ECO:0000256" key="2">
    <source>
        <dbReference type="ARBA" id="ARBA00022618"/>
    </source>
</evidence>
<evidence type="ECO:0000256" key="7">
    <source>
        <dbReference type="ARBA" id="ARBA00023136"/>
    </source>
</evidence>
<evidence type="ECO:0000256" key="5">
    <source>
        <dbReference type="ARBA" id="ARBA00022960"/>
    </source>
</evidence>
<reference evidence="13" key="2">
    <citation type="submission" date="2020-09" db="EMBL/GenBank/DDBJ databases">
        <authorList>
            <person name="Sun Q."/>
            <person name="Kim S."/>
        </authorList>
    </citation>
    <scope>NUCLEOTIDE SEQUENCE</scope>
    <source>
        <strain evidence="13">KCTC 32501</strain>
    </source>
</reference>
<comment type="similarity">
    <text evidence="10">Belongs to the glycosyltransferase 28 family. MurG subfamily.</text>
</comment>
<dbReference type="CDD" id="cd03785">
    <property type="entry name" value="GT28_MurG"/>
    <property type="match status" value="1"/>
</dbReference>
<proteinExistence type="inferred from homology"/>
<organism evidence="13 14">
    <name type="scientific">Formosimonas limnophila</name>
    <dbReference type="NCBI Taxonomy" id="1384487"/>
    <lineage>
        <taxon>Bacteria</taxon>
        <taxon>Pseudomonadati</taxon>
        <taxon>Pseudomonadota</taxon>
        <taxon>Betaproteobacteria</taxon>
        <taxon>Burkholderiales</taxon>
        <taxon>Burkholderiaceae</taxon>
        <taxon>Formosimonas</taxon>
    </lineage>
</organism>
<dbReference type="GO" id="GO:0071555">
    <property type="term" value="P:cell wall organization"/>
    <property type="evidence" value="ECO:0007669"/>
    <property type="project" value="UniProtKB-KW"/>
</dbReference>
<evidence type="ECO:0000256" key="4">
    <source>
        <dbReference type="ARBA" id="ARBA00022679"/>
    </source>
</evidence>
<evidence type="ECO:0000259" key="11">
    <source>
        <dbReference type="Pfam" id="PF03033"/>
    </source>
</evidence>
<dbReference type="GO" id="GO:0008360">
    <property type="term" value="P:regulation of cell shape"/>
    <property type="evidence" value="ECO:0007669"/>
    <property type="project" value="UniProtKB-KW"/>
</dbReference>
<keyword evidence="9 10" id="KW-0961">Cell wall biogenesis/degradation</keyword>
<comment type="catalytic activity">
    <reaction evidence="10">
        <text>di-trans,octa-cis-undecaprenyl diphospho-N-acetyl-alpha-D-muramoyl-L-alanyl-D-glutamyl-meso-2,6-diaminopimeloyl-D-alanyl-D-alanine + UDP-N-acetyl-alpha-D-glucosamine = di-trans,octa-cis-undecaprenyl diphospho-[N-acetyl-alpha-D-glucosaminyl-(1-&gt;4)]-N-acetyl-alpha-D-muramoyl-L-alanyl-D-glutamyl-meso-2,6-diaminopimeloyl-D-alanyl-D-alanine + UDP + H(+)</text>
        <dbReference type="Rhea" id="RHEA:31227"/>
        <dbReference type="ChEBI" id="CHEBI:15378"/>
        <dbReference type="ChEBI" id="CHEBI:57705"/>
        <dbReference type="ChEBI" id="CHEBI:58223"/>
        <dbReference type="ChEBI" id="CHEBI:61387"/>
        <dbReference type="ChEBI" id="CHEBI:61388"/>
        <dbReference type="EC" id="2.4.1.227"/>
    </reaction>
</comment>
<dbReference type="InterPro" id="IPR006009">
    <property type="entry name" value="GlcNAc_MurG"/>
</dbReference>
<dbReference type="Proteomes" id="UP000614287">
    <property type="component" value="Unassembled WGS sequence"/>
</dbReference>
<dbReference type="Pfam" id="PF04101">
    <property type="entry name" value="Glyco_tran_28_C"/>
    <property type="match status" value="1"/>
</dbReference>
<comment type="caution">
    <text evidence="10">Lacks conserved residue(s) required for the propagation of feature annotation.</text>
</comment>
<dbReference type="InterPro" id="IPR004276">
    <property type="entry name" value="GlycoTrans_28_N"/>
</dbReference>
<dbReference type="GO" id="GO:0005886">
    <property type="term" value="C:plasma membrane"/>
    <property type="evidence" value="ECO:0007669"/>
    <property type="project" value="UniProtKB-SubCell"/>
</dbReference>
<dbReference type="SUPFAM" id="SSF53756">
    <property type="entry name" value="UDP-Glycosyltransferase/glycogen phosphorylase"/>
    <property type="match status" value="1"/>
</dbReference>
<comment type="pathway">
    <text evidence="10">Cell wall biogenesis; peptidoglycan biosynthesis.</text>
</comment>
<dbReference type="GO" id="GO:0051301">
    <property type="term" value="P:cell division"/>
    <property type="evidence" value="ECO:0007669"/>
    <property type="project" value="UniProtKB-KW"/>
</dbReference>
<keyword evidence="8 10" id="KW-0131">Cell cycle</keyword>
<dbReference type="AlphaFoldDB" id="A0A8J3G0M2"/>
<comment type="subcellular location">
    <subcellularLocation>
        <location evidence="10">Cell membrane</location>
        <topology evidence="10">Peripheral membrane protein</topology>
        <orientation evidence="10">Cytoplasmic side</orientation>
    </subcellularLocation>
</comment>
<dbReference type="NCBIfam" id="TIGR01133">
    <property type="entry name" value="murG"/>
    <property type="match status" value="1"/>
</dbReference>
<feature type="binding site" evidence="10">
    <location>
        <position position="290"/>
    </location>
    <ligand>
        <name>UDP-N-acetyl-alpha-D-glucosamine</name>
        <dbReference type="ChEBI" id="CHEBI:57705"/>
    </ligand>
</feature>
<keyword evidence="5 10" id="KW-0133">Cell shape</keyword>
<evidence type="ECO:0000313" key="14">
    <source>
        <dbReference type="Proteomes" id="UP000614287"/>
    </source>
</evidence>
<keyword evidence="14" id="KW-1185">Reference proteome</keyword>
<comment type="caution">
    <text evidence="13">The sequence shown here is derived from an EMBL/GenBank/DDBJ whole genome shotgun (WGS) entry which is preliminary data.</text>
</comment>
<keyword evidence="3 10" id="KW-0328">Glycosyltransferase</keyword>
<feature type="binding site" evidence="10">
    <location>
        <position position="191"/>
    </location>
    <ligand>
        <name>UDP-N-acetyl-alpha-D-glucosamine</name>
        <dbReference type="ChEBI" id="CHEBI:57705"/>
    </ligand>
</feature>
<evidence type="ECO:0000256" key="1">
    <source>
        <dbReference type="ARBA" id="ARBA00022475"/>
    </source>
</evidence>
<dbReference type="EC" id="2.4.1.227" evidence="10"/>
<evidence type="ECO:0000256" key="3">
    <source>
        <dbReference type="ARBA" id="ARBA00022676"/>
    </source>
</evidence>
<protein>
    <recommendedName>
        <fullName evidence="10">UDP-N-acetylglucosamine--N-acetylmuramyl-(pentapeptide) pyrophosphoryl-undecaprenol N-acetylglucosamine transferase</fullName>
        <ecNumber evidence="10">2.4.1.227</ecNumber>
    </recommendedName>
    <alternativeName>
        <fullName evidence="10">Undecaprenyl-PP-MurNAc-pentapeptide-UDPGlcNAc GlcNAc transferase</fullName>
    </alternativeName>
</protein>
<evidence type="ECO:0000259" key="12">
    <source>
        <dbReference type="Pfam" id="PF04101"/>
    </source>
</evidence>
<feature type="binding site" evidence="10">
    <location>
        <begin position="12"/>
        <end position="14"/>
    </location>
    <ligand>
        <name>UDP-N-acetyl-alpha-D-glucosamine</name>
        <dbReference type="ChEBI" id="CHEBI:57705"/>
    </ligand>
</feature>
<reference evidence="13" key="1">
    <citation type="journal article" date="2014" name="Int. J. Syst. Evol. Microbiol.">
        <title>Complete genome sequence of Corynebacterium casei LMG S-19264T (=DSM 44701T), isolated from a smear-ripened cheese.</title>
        <authorList>
            <consortium name="US DOE Joint Genome Institute (JGI-PGF)"/>
            <person name="Walter F."/>
            <person name="Albersmeier A."/>
            <person name="Kalinowski J."/>
            <person name="Ruckert C."/>
        </authorList>
    </citation>
    <scope>NUCLEOTIDE SEQUENCE</scope>
    <source>
        <strain evidence="13">KCTC 32501</strain>
    </source>
</reference>
<feature type="binding site" evidence="10">
    <location>
        <position position="125"/>
    </location>
    <ligand>
        <name>UDP-N-acetyl-alpha-D-glucosamine</name>
        <dbReference type="ChEBI" id="CHEBI:57705"/>
    </ligand>
</feature>
<dbReference type="InterPro" id="IPR007235">
    <property type="entry name" value="Glyco_trans_28_C"/>
</dbReference>
<keyword evidence="7 10" id="KW-0472">Membrane</keyword>
<comment type="function">
    <text evidence="10">Cell wall formation. Catalyzes the transfer of a GlcNAc subunit on undecaprenyl-pyrophosphoryl-MurNAc-pentapeptide (lipid intermediate I) to form undecaprenyl-pyrophosphoryl-MurNAc-(pentapeptide)GlcNAc (lipid intermediate II).</text>
</comment>
<keyword evidence="1 10" id="KW-1003">Cell membrane</keyword>
<sequence>MQKTILIMAGGTGGHIIPGLAVAQELEKQGHRVAWLGGVASSMEARLVPQHNVAFHSVDFGGVRGKGAATKLLFPIRLLKAVRQACAVISSVKPDVVLGMGGYITVPGGLAAKLAGVPIVLHEQNSIAGLSNKLLAKIAARVLSGFPNVLPNALWLGNPVRTEMTDLAKPEQRFKERAVDAPLRIAVVGGSLGAQALNTVVPQALAQLPAAQRPAVVHQAGEKMIDALKSNYAQAGVSADCVPFVHDMAALYSGSDLLICRAGAMTISELAAAGVASILVPYPHAVDDHQTANAKLLTDVGAATCIAQKDLTPEWLANTLAGLTRESLLQQAQAAQTVAKPNATADVAKICLDAAK</sequence>
<accession>A0A8J3G0M2</accession>
<dbReference type="Pfam" id="PF03033">
    <property type="entry name" value="Glyco_transf_28"/>
    <property type="match status" value="1"/>
</dbReference>
<dbReference type="PANTHER" id="PTHR21015">
    <property type="entry name" value="UDP-N-ACETYLGLUCOSAMINE--N-ACETYLMURAMYL-(PENTAPEPTIDE) PYROPHOSPHORYL-UNDECAPRENOL N-ACETYLGLUCOSAMINE TRANSFERASE 1"/>
    <property type="match status" value="1"/>
</dbReference>
<dbReference type="GO" id="GO:0050511">
    <property type="term" value="F:undecaprenyldiphospho-muramoylpentapeptide beta-N-acetylglucosaminyltransferase activity"/>
    <property type="evidence" value="ECO:0007669"/>
    <property type="project" value="UniProtKB-UniRule"/>
</dbReference>
<feature type="domain" description="Glycosyl transferase family 28 C-terminal" evidence="12">
    <location>
        <begin position="185"/>
        <end position="338"/>
    </location>
</feature>
<feature type="domain" description="Glycosyltransferase family 28 N-terminal" evidence="11">
    <location>
        <begin position="5"/>
        <end position="143"/>
    </location>
</feature>
<dbReference type="GO" id="GO:0009252">
    <property type="term" value="P:peptidoglycan biosynthetic process"/>
    <property type="evidence" value="ECO:0007669"/>
    <property type="project" value="UniProtKB-UniRule"/>
</dbReference>
<evidence type="ECO:0000256" key="6">
    <source>
        <dbReference type="ARBA" id="ARBA00022984"/>
    </source>
</evidence>
<evidence type="ECO:0000256" key="10">
    <source>
        <dbReference type="HAMAP-Rule" id="MF_00033"/>
    </source>
</evidence>
<gene>
    <name evidence="10 13" type="primary">murG</name>
    <name evidence="13" type="ORF">GCM10009007_11880</name>
</gene>
<evidence type="ECO:0000313" key="13">
    <source>
        <dbReference type="EMBL" id="GHA72505.1"/>
    </source>
</evidence>
<evidence type="ECO:0000256" key="9">
    <source>
        <dbReference type="ARBA" id="ARBA00023316"/>
    </source>
</evidence>
<evidence type="ECO:0000256" key="8">
    <source>
        <dbReference type="ARBA" id="ARBA00023306"/>
    </source>
</evidence>
<dbReference type="GO" id="GO:0005975">
    <property type="term" value="P:carbohydrate metabolic process"/>
    <property type="evidence" value="ECO:0007669"/>
    <property type="project" value="InterPro"/>
</dbReference>